<sequence>MSVSIVSERQIAVLCRIEPGCLGPNGLDHIEAFCALAQKAMQNFDVNVGTWVLTPRYNKSLDEMQYSVANKLLSHEQATRYFHLIGRDIESFEERFQDKLTALINIYLARKL</sequence>
<protein>
    <submittedName>
        <fullName evidence="1">Uncharacterized protein</fullName>
    </submittedName>
</protein>
<dbReference type="RefSeq" id="WP_115405686.1">
    <property type="nucleotide sequence ID" value="NZ_BPFE01000125.1"/>
</dbReference>
<proteinExistence type="predicted"/>
<organism evidence="1 2">
    <name type="scientific">Shewanella morhuae</name>
    <dbReference type="NCBI Taxonomy" id="365591"/>
    <lineage>
        <taxon>Bacteria</taxon>
        <taxon>Pseudomonadati</taxon>
        <taxon>Pseudomonadota</taxon>
        <taxon>Gammaproteobacteria</taxon>
        <taxon>Alteromonadales</taxon>
        <taxon>Shewanellaceae</taxon>
        <taxon>Shewanella</taxon>
    </lineage>
</organism>
<dbReference type="EMBL" id="UGYV01000001">
    <property type="protein sequence ID" value="SUI69113.1"/>
    <property type="molecule type" value="Genomic_DNA"/>
</dbReference>
<reference evidence="1 2" key="1">
    <citation type="submission" date="2018-06" db="EMBL/GenBank/DDBJ databases">
        <authorList>
            <consortium name="Pathogen Informatics"/>
            <person name="Doyle S."/>
        </authorList>
    </citation>
    <scope>NUCLEOTIDE SEQUENCE [LARGE SCALE GENOMIC DNA]</scope>
    <source>
        <strain evidence="1 2">NCTC10736</strain>
    </source>
</reference>
<gene>
    <name evidence="1" type="ORF">NCTC10736_01132</name>
</gene>
<dbReference type="AlphaFoldDB" id="A0A379ZX00"/>
<accession>A0A379ZX00</accession>
<dbReference type="Proteomes" id="UP000255061">
    <property type="component" value="Unassembled WGS sequence"/>
</dbReference>
<evidence type="ECO:0000313" key="2">
    <source>
        <dbReference type="Proteomes" id="UP000255061"/>
    </source>
</evidence>
<evidence type="ECO:0000313" key="1">
    <source>
        <dbReference type="EMBL" id="SUI69113.1"/>
    </source>
</evidence>
<name>A0A379ZX00_9GAMM</name>